<keyword evidence="1" id="KW-0732">Signal</keyword>
<feature type="signal peptide" evidence="1">
    <location>
        <begin position="1"/>
        <end position="24"/>
    </location>
</feature>
<proteinExistence type="predicted"/>
<evidence type="ECO:0000256" key="1">
    <source>
        <dbReference type="SAM" id="SignalP"/>
    </source>
</evidence>
<gene>
    <name evidence="2" type="ORF">GCM10007094_18020</name>
</gene>
<keyword evidence="3" id="KW-1185">Reference proteome</keyword>
<reference evidence="3" key="1">
    <citation type="journal article" date="2019" name="Int. J. Syst. Evol. Microbiol.">
        <title>The Global Catalogue of Microorganisms (GCM) 10K type strain sequencing project: providing services to taxonomists for standard genome sequencing and annotation.</title>
        <authorList>
            <consortium name="The Broad Institute Genomics Platform"/>
            <consortium name="The Broad Institute Genome Sequencing Center for Infectious Disease"/>
            <person name="Wu L."/>
            <person name="Ma J."/>
        </authorList>
    </citation>
    <scope>NUCLEOTIDE SEQUENCE [LARGE SCALE GENOMIC DNA]</scope>
    <source>
        <strain evidence="3">KCTC 12861</strain>
    </source>
</reference>
<comment type="caution">
    <text evidence="2">The sequence shown here is derived from an EMBL/GenBank/DDBJ whole genome shotgun (WGS) entry which is preliminary data.</text>
</comment>
<dbReference type="EMBL" id="BMXE01000003">
    <property type="protein sequence ID" value="GHB30016.1"/>
    <property type="molecule type" value="Genomic_DNA"/>
</dbReference>
<dbReference type="Proteomes" id="UP000637980">
    <property type="component" value="Unassembled WGS sequence"/>
</dbReference>
<name>A0ABQ3EEM7_9HYPH</name>
<evidence type="ECO:0008006" key="4">
    <source>
        <dbReference type="Google" id="ProtNLM"/>
    </source>
</evidence>
<evidence type="ECO:0000313" key="3">
    <source>
        <dbReference type="Proteomes" id="UP000637980"/>
    </source>
</evidence>
<feature type="chain" id="PRO_5046418235" description="Cysteine rich repeat domain protein" evidence="1">
    <location>
        <begin position="25"/>
        <end position="109"/>
    </location>
</feature>
<dbReference type="RefSeq" id="WP_189436458.1">
    <property type="nucleotide sequence ID" value="NZ_BMXE01000003.1"/>
</dbReference>
<accession>A0ABQ3EEM7</accession>
<protein>
    <recommendedName>
        <fullName evidence="4">Cysteine rich repeat domain protein</fullName>
    </recommendedName>
</protein>
<evidence type="ECO:0000313" key="2">
    <source>
        <dbReference type="EMBL" id="GHB30016.1"/>
    </source>
</evidence>
<sequence>MIKSTLLATFAVSIGLAFSAPVLADTTSSKEVTGKTFDAKELADANKICATHTDSLKAKETCIGLYEQLAICKGDAQPMYAVCSQAYEQLLAHFGGYEEYRAAIRVALD</sequence>
<organism evidence="2 3">
    <name type="scientific">Pseudovibrio japonicus</name>
    <dbReference type="NCBI Taxonomy" id="366534"/>
    <lineage>
        <taxon>Bacteria</taxon>
        <taxon>Pseudomonadati</taxon>
        <taxon>Pseudomonadota</taxon>
        <taxon>Alphaproteobacteria</taxon>
        <taxon>Hyphomicrobiales</taxon>
        <taxon>Stappiaceae</taxon>
        <taxon>Pseudovibrio</taxon>
    </lineage>
</organism>